<sequence>MNQIESLSDLFSLVGCQVNYYDIGRRIQRLAPQQVIQFDKKQQPYPYPFRKHAWLACVLSPTNSQSKADDSVIWFIRLPIDEQGSLNLGTRDHFIKTIVDRIMNKGKEQGLNEALEDNPYAFTPDQERMANFHAIMATSMKQAPSPYFDDVKDYLTKSLPDENDTWRQLGLQGIADLASRHAHKDIEPLIIKAIDSTPLAFSMALCNCLEHHTLSNELSSKLKNVCSEENRPEVVAGYIRALSNGSMPPQLNLSLFQAIGDLSTCDDTHIHLITALAAKCPHWLANEPALLRIIMEKLAHREDGWLGFNQIATELSQHPEANIPLWSLLRSDHISSTLQKAVESLFAPQSSTVQ</sequence>
<organism evidence="1 2">
    <name type="scientific">Marinomonas balearica</name>
    <dbReference type="NCBI Taxonomy" id="491947"/>
    <lineage>
        <taxon>Bacteria</taxon>
        <taxon>Pseudomonadati</taxon>
        <taxon>Pseudomonadota</taxon>
        <taxon>Gammaproteobacteria</taxon>
        <taxon>Oceanospirillales</taxon>
        <taxon>Oceanospirillaceae</taxon>
        <taxon>Marinomonas</taxon>
    </lineage>
</organism>
<dbReference type="Pfam" id="PF12069">
    <property type="entry name" value="DUF3549"/>
    <property type="match status" value="1"/>
</dbReference>
<dbReference type="OrthoDB" id="5597089at2"/>
<evidence type="ECO:0000313" key="2">
    <source>
        <dbReference type="Proteomes" id="UP000294656"/>
    </source>
</evidence>
<keyword evidence="2" id="KW-1185">Reference proteome</keyword>
<dbReference type="EMBL" id="SNXC01000010">
    <property type="protein sequence ID" value="TDO99072.1"/>
    <property type="molecule type" value="Genomic_DNA"/>
</dbReference>
<dbReference type="AlphaFoldDB" id="A0A4V3CGU3"/>
<comment type="caution">
    <text evidence="1">The sequence shown here is derived from an EMBL/GenBank/DDBJ whole genome shotgun (WGS) entry which is preliminary data.</text>
</comment>
<dbReference type="SUPFAM" id="SSF48371">
    <property type="entry name" value="ARM repeat"/>
    <property type="match status" value="1"/>
</dbReference>
<protein>
    <submittedName>
        <fullName evidence="1">Uncharacterized protein DUF3549</fullName>
    </submittedName>
</protein>
<dbReference type="Proteomes" id="UP000294656">
    <property type="component" value="Unassembled WGS sequence"/>
</dbReference>
<gene>
    <name evidence="1" type="ORF">DFP79_1498</name>
</gene>
<name>A0A4V3CGU3_9GAMM</name>
<dbReference type="InterPro" id="IPR021936">
    <property type="entry name" value="DUF3549"/>
</dbReference>
<dbReference type="InterPro" id="IPR016024">
    <property type="entry name" value="ARM-type_fold"/>
</dbReference>
<accession>A0A4V3CGU3</accession>
<reference evidence="1 2" key="1">
    <citation type="submission" date="2019-03" db="EMBL/GenBank/DDBJ databases">
        <title>Genomic Encyclopedia of Type Strains, Phase III (KMG-III): the genomes of soil and plant-associated and newly described type strains.</title>
        <authorList>
            <person name="Whitman W."/>
        </authorList>
    </citation>
    <scope>NUCLEOTIDE SEQUENCE [LARGE SCALE GENOMIC DNA]</scope>
    <source>
        <strain evidence="1 2">CECT 7378</strain>
    </source>
</reference>
<proteinExistence type="predicted"/>
<evidence type="ECO:0000313" key="1">
    <source>
        <dbReference type="EMBL" id="TDO99072.1"/>
    </source>
</evidence>
<dbReference type="RefSeq" id="WP_133503278.1">
    <property type="nucleotide sequence ID" value="NZ_SNXC01000010.1"/>
</dbReference>